<dbReference type="GO" id="GO:0006633">
    <property type="term" value="P:fatty acid biosynthetic process"/>
    <property type="evidence" value="ECO:0007669"/>
    <property type="project" value="InterPro"/>
</dbReference>
<evidence type="ECO:0000259" key="5">
    <source>
        <dbReference type="Pfam" id="PF08541"/>
    </source>
</evidence>
<dbReference type="GO" id="GO:0044550">
    <property type="term" value="P:secondary metabolite biosynthetic process"/>
    <property type="evidence" value="ECO:0007669"/>
    <property type="project" value="TreeGrafter"/>
</dbReference>
<dbReference type="PANTHER" id="PTHR34069">
    <property type="entry name" value="3-OXOACYL-[ACYL-CARRIER-PROTEIN] SYNTHASE 3"/>
    <property type="match status" value="1"/>
</dbReference>
<dbReference type="InterPro" id="IPR013751">
    <property type="entry name" value="ACP_syn_III_N"/>
</dbReference>
<dbReference type="InterPro" id="IPR016039">
    <property type="entry name" value="Thiolase-like"/>
</dbReference>
<dbReference type="RefSeq" id="WP_120753340.1">
    <property type="nucleotide sequence ID" value="NZ_JBFADQ010000012.1"/>
</dbReference>
<evidence type="ECO:0000259" key="6">
    <source>
        <dbReference type="Pfam" id="PF08545"/>
    </source>
</evidence>
<evidence type="ECO:0000313" key="7">
    <source>
        <dbReference type="EMBL" id="RKN77723.1"/>
    </source>
</evidence>
<gene>
    <name evidence="7" type="ORF">D7231_03265</name>
</gene>
<dbReference type="GO" id="GO:0004315">
    <property type="term" value="F:3-oxoacyl-[acyl-carrier-protein] synthase activity"/>
    <property type="evidence" value="ECO:0007669"/>
    <property type="project" value="InterPro"/>
</dbReference>
<keyword evidence="3" id="KW-0012">Acyltransferase</keyword>
<dbReference type="PANTHER" id="PTHR34069:SF2">
    <property type="entry name" value="BETA-KETOACYL-[ACYL-CARRIER-PROTEIN] SYNTHASE III"/>
    <property type="match status" value="1"/>
</dbReference>
<dbReference type="OrthoDB" id="9815506at2"/>
<organism evidence="7 8">
    <name type="scientific">Streptomyces klenkii</name>
    <dbReference type="NCBI Taxonomy" id="1420899"/>
    <lineage>
        <taxon>Bacteria</taxon>
        <taxon>Bacillati</taxon>
        <taxon>Actinomycetota</taxon>
        <taxon>Actinomycetes</taxon>
        <taxon>Kitasatosporales</taxon>
        <taxon>Streptomycetaceae</taxon>
        <taxon>Streptomyces</taxon>
    </lineage>
</organism>
<evidence type="ECO:0000256" key="2">
    <source>
        <dbReference type="ARBA" id="ARBA00022679"/>
    </source>
</evidence>
<feature type="domain" description="Beta-ketoacyl-[acyl-carrier-protein] synthase III C-terminal" evidence="5">
    <location>
        <begin position="241"/>
        <end position="330"/>
    </location>
</feature>
<proteinExistence type="predicted"/>
<comment type="caution">
    <text evidence="7">The sequence shown here is derived from an EMBL/GenBank/DDBJ whole genome shotgun (WGS) entry which is preliminary data.</text>
</comment>
<feature type="domain" description="Beta-ketoacyl-[acyl-carrier-protein] synthase III N-terminal" evidence="6">
    <location>
        <begin position="110"/>
        <end position="190"/>
    </location>
</feature>
<dbReference type="CDD" id="cd00830">
    <property type="entry name" value="KAS_III"/>
    <property type="match status" value="1"/>
</dbReference>
<evidence type="ECO:0000256" key="3">
    <source>
        <dbReference type="ARBA" id="ARBA00023315"/>
    </source>
</evidence>
<keyword evidence="2" id="KW-0808">Transferase</keyword>
<reference evidence="7 8" key="1">
    <citation type="journal article" date="2015" name="Antonie Van Leeuwenhoek">
        <title>Streptomyces klenkii sp. nov., isolated from deep marine sediment.</title>
        <authorList>
            <person name="Veyisoglu A."/>
            <person name="Sahin N."/>
        </authorList>
    </citation>
    <scope>NUCLEOTIDE SEQUENCE [LARGE SCALE GENOMIC DNA]</scope>
    <source>
        <strain evidence="7 8">KCTC 29202</strain>
    </source>
</reference>
<dbReference type="Proteomes" id="UP000270343">
    <property type="component" value="Unassembled WGS sequence"/>
</dbReference>
<dbReference type="EMBL" id="RBAM01000001">
    <property type="protein sequence ID" value="RKN77723.1"/>
    <property type="molecule type" value="Genomic_DNA"/>
</dbReference>
<dbReference type="AlphaFoldDB" id="A0A3B0BWG5"/>
<dbReference type="NCBIfam" id="NF006829">
    <property type="entry name" value="PRK09352.1"/>
    <property type="match status" value="1"/>
</dbReference>
<keyword evidence="8" id="KW-1185">Reference proteome</keyword>
<dbReference type="Gene3D" id="3.40.47.10">
    <property type="match status" value="1"/>
</dbReference>
<evidence type="ECO:0000256" key="1">
    <source>
        <dbReference type="ARBA" id="ARBA00022490"/>
    </source>
</evidence>
<dbReference type="SUPFAM" id="SSF53901">
    <property type="entry name" value="Thiolase-like"/>
    <property type="match status" value="1"/>
</dbReference>
<accession>A0A3B0BWG5</accession>
<evidence type="ECO:0000313" key="8">
    <source>
        <dbReference type="Proteomes" id="UP000270343"/>
    </source>
</evidence>
<dbReference type="PROSITE" id="PS51257">
    <property type="entry name" value="PROKAR_LIPOPROTEIN"/>
    <property type="match status" value="1"/>
</dbReference>
<evidence type="ECO:0000256" key="4">
    <source>
        <dbReference type="SAM" id="MobiDB-lite"/>
    </source>
</evidence>
<dbReference type="Pfam" id="PF08545">
    <property type="entry name" value="ACP_syn_III"/>
    <property type="match status" value="1"/>
</dbReference>
<keyword evidence="1" id="KW-0963">Cytoplasm</keyword>
<protein>
    <submittedName>
        <fullName evidence="7">Ketoacyl-ACP synthase III</fullName>
    </submittedName>
</protein>
<dbReference type="Pfam" id="PF08541">
    <property type="entry name" value="ACP_syn_III_C"/>
    <property type="match status" value="1"/>
</dbReference>
<dbReference type="InterPro" id="IPR013747">
    <property type="entry name" value="ACP_syn_III_C"/>
</dbReference>
<sequence>MRWNDSTATVVGIGSCLPDRVLDNDDVIARGSLDTSGTWIRSRTGIGRRRYVPPGVSTGDLAVAAGAAAMRSAGTAPDLVLLATTTPDHHCPATAPAVAHRLGLDGVPAFDLSAVCSGFVYGLVTATALVRAGACNTPLVIGAETYSAIIDPHDRETAPLFGDGAGAVVLRAGPPGAPGAVRAADLGSDGSGDQLIVIPDGGSRHPPLSCTGPADPYFRMRGRAVYAHAVRRMTDSARRVLQEAGWPASSVRAFIGHQANQRILDSVADRLGIDARHRYGNIGELGNTAAASIPLVLADDRVHASLEPGRRTLLTAFGGGLTWASAALTWPAAAPCHRPASPGTGSSPAHLLHDRSPS</sequence>
<feature type="region of interest" description="Disordered" evidence="4">
    <location>
        <begin position="337"/>
        <end position="358"/>
    </location>
</feature>
<name>A0A3B0BWG5_9ACTN</name>